<dbReference type="EMBL" id="JAICCE010000004">
    <property type="protein sequence ID" value="KAG9278052.1"/>
    <property type="molecule type" value="Genomic_DNA"/>
</dbReference>
<organism evidence="2 3">
    <name type="scientific">Astyanax mexicanus</name>
    <name type="common">Blind cave fish</name>
    <name type="synonym">Astyanax fasciatus mexicanus</name>
    <dbReference type="NCBI Taxonomy" id="7994"/>
    <lineage>
        <taxon>Eukaryota</taxon>
        <taxon>Metazoa</taxon>
        <taxon>Chordata</taxon>
        <taxon>Craniata</taxon>
        <taxon>Vertebrata</taxon>
        <taxon>Euteleostomi</taxon>
        <taxon>Actinopterygii</taxon>
        <taxon>Neopterygii</taxon>
        <taxon>Teleostei</taxon>
        <taxon>Ostariophysi</taxon>
        <taxon>Characiformes</taxon>
        <taxon>Characoidei</taxon>
        <taxon>Acestrorhamphidae</taxon>
        <taxon>Acestrorhamphinae</taxon>
        <taxon>Astyanax</taxon>
    </lineage>
</organism>
<comment type="caution">
    <text evidence="2">The sequence shown here is derived from an EMBL/GenBank/DDBJ whole genome shotgun (WGS) entry which is preliminary data.</text>
</comment>
<protein>
    <submittedName>
        <fullName evidence="2">MORC family CW-type zinc finger protein 3-like isoform X1</fullName>
    </submittedName>
</protein>
<keyword evidence="1" id="KW-0812">Transmembrane</keyword>
<evidence type="ECO:0000313" key="2">
    <source>
        <dbReference type="EMBL" id="KAG9278052.1"/>
    </source>
</evidence>
<evidence type="ECO:0000256" key="1">
    <source>
        <dbReference type="SAM" id="Phobius"/>
    </source>
</evidence>
<dbReference type="Proteomes" id="UP000752171">
    <property type="component" value="Unassembled WGS sequence"/>
</dbReference>
<accession>A0A8T2M805</accession>
<sequence>MRKALTRQFSAIQSHAHNFVLLADGVLGFTLIIAAMEEKWDTMYEFLAVGTYPDGYTKSQRQNLRRYASKFQIKGQ</sequence>
<gene>
    <name evidence="2" type="ORF">AMEX_G5845</name>
</gene>
<keyword evidence="1" id="KW-0472">Membrane</keyword>
<proteinExistence type="predicted"/>
<feature type="transmembrane region" description="Helical" evidence="1">
    <location>
        <begin position="16"/>
        <end position="36"/>
    </location>
</feature>
<name>A0A8T2M805_ASTMX</name>
<dbReference type="AlphaFoldDB" id="A0A8T2M805"/>
<keyword evidence="1" id="KW-1133">Transmembrane helix</keyword>
<reference evidence="2 3" key="1">
    <citation type="submission" date="2021-07" db="EMBL/GenBank/DDBJ databases">
        <authorList>
            <person name="Imarazene B."/>
            <person name="Zahm M."/>
            <person name="Klopp C."/>
            <person name="Cabau C."/>
            <person name="Beille S."/>
            <person name="Jouanno E."/>
            <person name="Castinel A."/>
            <person name="Lluch J."/>
            <person name="Gil L."/>
            <person name="Kuchtly C."/>
            <person name="Lopez Roques C."/>
            <person name="Donnadieu C."/>
            <person name="Parrinello H."/>
            <person name="Journot L."/>
            <person name="Du K."/>
            <person name="Schartl M."/>
            <person name="Retaux S."/>
            <person name="Guiguen Y."/>
        </authorList>
    </citation>
    <scope>NUCLEOTIDE SEQUENCE [LARGE SCALE GENOMIC DNA]</scope>
    <source>
        <strain evidence="2">Pach_M1</strain>
        <tissue evidence="2">Testis</tissue>
    </source>
</reference>
<evidence type="ECO:0000313" key="3">
    <source>
        <dbReference type="Proteomes" id="UP000752171"/>
    </source>
</evidence>